<sequence>MASPYTSSGWQPRLRRNPVTRDEQTPPQPRTASEKLILSVLEEAVQADEVWANVPEIDGRMLRLLAESTGARNIVEIGTSTGLSGLWFCMALDRTRGHLTTFELDPRRAAIAQEHFRKAGVEKLVTIVQGDAHQNVKQLKLPIDIVFLDADKDGYLDYLTKLLPLVRPGGLILAHNVEMVPEYMKTVTARPDLETIIYAQGGGLAVTLKKR</sequence>
<dbReference type="AlphaFoldDB" id="A0A7S7NTV7"/>
<evidence type="ECO:0000313" key="5">
    <source>
        <dbReference type="EMBL" id="QOY89682.1"/>
    </source>
</evidence>
<dbReference type="Proteomes" id="UP000593892">
    <property type="component" value="Chromosome"/>
</dbReference>
<dbReference type="SUPFAM" id="SSF53335">
    <property type="entry name" value="S-adenosyl-L-methionine-dependent methyltransferases"/>
    <property type="match status" value="1"/>
</dbReference>
<keyword evidence="3" id="KW-0949">S-adenosyl-L-methionine</keyword>
<evidence type="ECO:0000256" key="3">
    <source>
        <dbReference type="ARBA" id="ARBA00022691"/>
    </source>
</evidence>
<keyword evidence="2 5" id="KW-0808">Transferase</keyword>
<evidence type="ECO:0000313" key="6">
    <source>
        <dbReference type="Proteomes" id="UP000593892"/>
    </source>
</evidence>
<evidence type="ECO:0000256" key="1">
    <source>
        <dbReference type="ARBA" id="ARBA00022603"/>
    </source>
</evidence>
<organism evidence="5 6">
    <name type="scientific">Paludibaculum fermentans</name>
    <dbReference type="NCBI Taxonomy" id="1473598"/>
    <lineage>
        <taxon>Bacteria</taxon>
        <taxon>Pseudomonadati</taxon>
        <taxon>Acidobacteriota</taxon>
        <taxon>Terriglobia</taxon>
        <taxon>Bryobacterales</taxon>
        <taxon>Bryobacteraceae</taxon>
        <taxon>Paludibaculum</taxon>
    </lineage>
</organism>
<feature type="compositionally biased region" description="Polar residues" evidence="4">
    <location>
        <begin position="1"/>
        <end position="10"/>
    </location>
</feature>
<dbReference type="Gene3D" id="3.40.50.150">
    <property type="entry name" value="Vaccinia Virus protein VP39"/>
    <property type="match status" value="1"/>
</dbReference>
<gene>
    <name evidence="5" type="ORF">IRI77_06935</name>
</gene>
<keyword evidence="6" id="KW-1185">Reference proteome</keyword>
<accession>A0A7S7NTV7</accession>
<dbReference type="InterPro" id="IPR002935">
    <property type="entry name" value="SAM_O-MeTrfase"/>
</dbReference>
<name>A0A7S7NTV7_PALFE</name>
<dbReference type="Pfam" id="PF01596">
    <property type="entry name" value="Methyltransf_3"/>
    <property type="match status" value="1"/>
</dbReference>
<dbReference type="GO" id="GO:0008171">
    <property type="term" value="F:O-methyltransferase activity"/>
    <property type="evidence" value="ECO:0007669"/>
    <property type="project" value="InterPro"/>
</dbReference>
<dbReference type="EMBL" id="CP063849">
    <property type="protein sequence ID" value="QOY89682.1"/>
    <property type="molecule type" value="Genomic_DNA"/>
</dbReference>
<dbReference type="InterPro" id="IPR029063">
    <property type="entry name" value="SAM-dependent_MTases_sf"/>
</dbReference>
<dbReference type="CDD" id="cd02440">
    <property type="entry name" value="AdoMet_MTases"/>
    <property type="match status" value="1"/>
</dbReference>
<dbReference type="PROSITE" id="PS51682">
    <property type="entry name" value="SAM_OMT_I"/>
    <property type="match status" value="1"/>
</dbReference>
<dbReference type="PANTHER" id="PTHR43167:SF1">
    <property type="entry name" value="PUTATIVE (AFU_ORTHOLOGUE AFUA_6G01830)-RELATED"/>
    <property type="match status" value="1"/>
</dbReference>
<evidence type="ECO:0000256" key="2">
    <source>
        <dbReference type="ARBA" id="ARBA00022679"/>
    </source>
</evidence>
<protein>
    <submittedName>
        <fullName evidence="5">Class I SAM-dependent methyltransferase</fullName>
    </submittedName>
</protein>
<keyword evidence="1 5" id="KW-0489">Methyltransferase</keyword>
<proteinExistence type="predicted"/>
<dbReference type="PANTHER" id="PTHR43167">
    <property type="entry name" value="PUTATIVE (AFU_ORTHOLOGUE AFUA_6G01830)-RELATED"/>
    <property type="match status" value="1"/>
</dbReference>
<reference evidence="5 6" key="1">
    <citation type="submission" date="2020-10" db="EMBL/GenBank/DDBJ databases">
        <title>Complete genome sequence of Paludibaculum fermentans P105T, a facultatively anaerobic acidobacterium capable of dissimilatory Fe(III) reduction.</title>
        <authorList>
            <person name="Dedysh S.N."/>
            <person name="Beletsky A.V."/>
            <person name="Kulichevskaya I.S."/>
            <person name="Mardanov A.V."/>
            <person name="Ravin N.V."/>
        </authorList>
    </citation>
    <scope>NUCLEOTIDE SEQUENCE [LARGE SCALE GENOMIC DNA]</scope>
    <source>
        <strain evidence="5 6">P105</strain>
    </source>
</reference>
<dbReference type="GO" id="GO:0032259">
    <property type="term" value="P:methylation"/>
    <property type="evidence" value="ECO:0007669"/>
    <property type="project" value="UniProtKB-KW"/>
</dbReference>
<dbReference type="KEGG" id="pfer:IRI77_06935"/>
<evidence type="ECO:0000256" key="4">
    <source>
        <dbReference type="SAM" id="MobiDB-lite"/>
    </source>
</evidence>
<dbReference type="RefSeq" id="WP_194451344.1">
    <property type="nucleotide sequence ID" value="NZ_CP063849.1"/>
</dbReference>
<feature type="region of interest" description="Disordered" evidence="4">
    <location>
        <begin position="1"/>
        <end position="32"/>
    </location>
</feature>